<dbReference type="FunFam" id="3.30.70.330:FF:000049">
    <property type="entry name" value="Polyadenylate-binding protein"/>
    <property type="match status" value="1"/>
</dbReference>
<organism evidence="6">
    <name type="scientific">Tetraodon nigroviridis</name>
    <name type="common">Spotted green pufferfish</name>
    <name type="synonym">Chelonodon nigroviridis</name>
    <dbReference type="NCBI Taxonomy" id="99883"/>
    <lineage>
        <taxon>Eukaryota</taxon>
        <taxon>Metazoa</taxon>
        <taxon>Chordata</taxon>
        <taxon>Craniata</taxon>
        <taxon>Vertebrata</taxon>
        <taxon>Euteleostomi</taxon>
        <taxon>Actinopterygii</taxon>
        <taxon>Neopterygii</taxon>
        <taxon>Teleostei</taxon>
        <taxon>Neoteleostei</taxon>
        <taxon>Acanthomorphata</taxon>
        <taxon>Eupercaria</taxon>
        <taxon>Tetraodontiformes</taxon>
        <taxon>Tetradontoidea</taxon>
        <taxon>Tetraodontidae</taxon>
        <taxon>Tetraodon</taxon>
    </lineage>
</organism>
<keyword evidence="2 3" id="KW-0694">RNA-binding</keyword>
<evidence type="ECO:0000259" key="5">
    <source>
        <dbReference type="PROSITE" id="PS50102"/>
    </source>
</evidence>
<sequence>FVGNFKSRKEREEELGSKALKFTNVYIKNFGEDYTDEKLKEVFSAFGRTLSVRVMKDERGRSRGFGFVNFAHHGDAQKAVDEMNGTELNGKVIYVGRAQKRLERQGELKRKFELIKQDRIQRYQGVNLYVKNLDDGIDDERLRKEFAPYGTITSAKVPQRRLPSRSPTPPFSSFVPLPCRLGDDRRTPEQRLRFRLFLVARGGHKGGDGDERQDRGDQAAVCGAGSAEGGAQGHPHQQVHAAPGHPEDHEQPRHRFLPAGWILHDGATASDSVLLQPQCCQRHESFTTLDGTTAPAAGSLHDRFRAPAWIHSHRLGPTSFHSSAQHHQSAQKTSKCPTRGAVALWAICSSPSVFQTTSGLRLSEGAPTFPVFPEAASTSTRLQ</sequence>
<dbReference type="PANTHER" id="PTHR24012">
    <property type="entry name" value="RNA BINDING PROTEIN"/>
    <property type="match status" value="1"/>
</dbReference>
<protein>
    <submittedName>
        <fullName evidence="6">(spotted green pufferfish) hypothetical protein</fullName>
    </submittedName>
</protein>
<dbReference type="SUPFAM" id="SSF54928">
    <property type="entry name" value="RNA-binding domain, RBD"/>
    <property type="match status" value="1"/>
</dbReference>
<dbReference type="InterPro" id="IPR012677">
    <property type="entry name" value="Nucleotide-bd_a/b_plait_sf"/>
</dbReference>
<feature type="domain" description="RRM" evidence="5">
    <location>
        <begin position="23"/>
        <end position="100"/>
    </location>
</feature>
<dbReference type="InterPro" id="IPR035979">
    <property type="entry name" value="RBD_domain_sf"/>
</dbReference>
<evidence type="ECO:0000256" key="1">
    <source>
        <dbReference type="ARBA" id="ARBA00022737"/>
    </source>
</evidence>
<reference evidence="6" key="2">
    <citation type="submission" date="2004-02" db="EMBL/GenBank/DDBJ databases">
        <authorList>
            <consortium name="Genoscope"/>
            <consortium name="Whitehead Institute Centre for Genome Research"/>
        </authorList>
    </citation>
    <scope>NUCLEOTIDE SEQUENCE</scope>
</reference>
<dbReference type="OrthoDB" id="8940652at2759"/>
<dbReference type="Pfam" id="PF00076">
    <property type="entry name" value="RRM_1"/>
    <property type="match status" value="2"/>
</dbReference>
<evidence type="ECO:0000256" key="2">
    <source>
        <dbReference type="ARBA" id="ARBA00022884"/>
    </source>
</evidence>
<dbReference type="CDD" id="cd12380">
    <property type="entry name" value="RRM3_I_PABPs"/>
    <property type="match status" value="1"/>
</dbReference>
<gene>
    <name evidence="6" type="ORF">GSTENG00002736001</name>
</gene>
<dbReference type="GO" id="GO:0003723">
    <property type="term" value="F:RNA binding"/>
    <property type="evidence" value="ECO:0007669"/>
    <property type="project" value="UniProtKB-UniRule"/>
</dbReference>
<name>Q4TDL2_TETNG</name>
<feature type="non-terminal residue" evidence="6">
    <location>
        <position position="383"/>
    </location>
</feature>
<comment type="caution">
    <text evidence="6">The sequence shown here is derived from an EMBL/GenBank/DDBJ whole genome shotgun (WGS) entry which is preliminary data.</text>
</comment>
<dbReference type="Gene3D" id="3.30.70.330">
    <property type="match status" value="2"/>
</dbReference>
<evidence type="ECO:0000256" key="4">
    <source>
        <dbReference type="SAM" id="MobiDB-lite"/>
    </source>
</evidence>
<accession>Q4TDL2</accession>
<feature type="compositionally biased region" description="Basic and acidic residues" evidence="4">
    <location>
        <begin position="205"/>
        <end position="217"/>
    </location>
</feature>
<reference evidence="6" key="1">
    <citation type="journal article" date="2004" name="Nature">
        <title>Genome duplication in the teleost fish Tetraodon nigroviridis reveals the early vertebrate proto-karyotype.</title>
        <authorList>
            <person name="Jaillon O."/>
            <person name="Aury J.-M."/>
            <person name="Brunet F."/>
            <person name="Petit J.-L."/>
            <person name="Stange-Thomann N."/>
            <person name="Mauceli E."/>
            <person name="Bouneau L."/>
            <person name="Fischer C."/>
            <person name="Ozouf-Costaz C."/>
            <person name="Bernot A."/>
            <person name="Nicaud S."/>
            <person name="Jaffe D."/>
            <person name="Fisher S."/>
            <person name="Lutfalla G."/>
            <person name="Dossat C."/>
            <person name="Segurens B."/>
            <person name="Dasilva C."/>
            <person name="Salanoubat M."/>
            <person name="Levy M."/>
            <person name="Boudet N."/>
            <person name="Castellano S."/>
            <person name="Anthouard V."/>
            <person name="Jubin C."/>
            <person name="Castelli V."/>
            <person name="Katinka M."/>
            <person name="Vacherie B."/>
            <person name="Biemont C."/>
            <person name="Skalli Z."/>
            <person name="Cattolico L."/>
            <person name="Poulain J."/>
            <person name="De Berardinis V."/>
            <person name="Cruaud C."/>
            <person name="Duprat S."/>
            <person name="Brottier P."/>
            <person name="Coutanceau J.-P."/>
            <person name="Gouzy J."/>
            <person name="Parra G."/>
            <person name="Lardier G."/>
            <person name="Chapple C."/>
            <person name="McKernan K.J."/>
            <person name="McEwan P."/>
            <person name="Bosak S."/>
            <person name="Kellis M."/>
            <person name="Volff J.-N."/>
            <person name="Guigo R."/>
            <person name="Zody M.C."/>
            <person name="Mesirov J."/>
            <person name="Lindblad-Toh K."/>
            <person name="Birren B."/>
            <person name="Nusbaum C."/>
            <person name="Kahn D."/>
            <person name="Robinson-Rechavi M."/>
            <person name="Laudet V."/>
            <person name="Schachter V."/>
            <person name="Quetier F."/>
            <person name="Saurin W."/>
            <person name="Scarpelli C."/>
            <person name="Wincker P."/>
            <person name="Lander E.S."/>
            <person name="Weissenbach J."/>
            <person name="Roest Crollius H."/>
        </authorList>
    </citation>
    <scope>NUCLEOTIDE SEQUENCE [LARGE SCALE GENOMIC DNA]</scope>
</reference>
<feature type="region of interest" description="Disordered" evidence="4">
    <location>
        <begin position="203"/>
        <end position="252"/>
    </location>
</feature>
<dbReference type="InterPro" id="IPR000504">
    <property type="entry name" value="RRM_dom"/>
</dbReference>
<evidence type="ECO:0000256" key="3">
    <source>
        <dbReference type="PROSITE-ProRule" id="PRU00176"/>
    </source>
</evidence>
<keyword evidence="1" id="KW-0677">Repeat</keyword>
<dbReference type="SMART" id="SM00360">
    <property type="entry name" value="RRM"/>
    <property type="match status" value="2"/>
</dbReference>
<evidence type="ECO:0000313" key="6">
    <source>
        <dbReference type="EMBL" id="CAF89020.1"/>
    </source>
</evidence>
<dbReference type="KEGG" id="tng:GSTEN00002736G001"/>
<dbReference type="EMBL" id="CAAE01006181">
    <property type="protein sequence ID" value="CAF89020.1"/>
    <property type="molecule type" value="Genomic_DNA"/>
</dbReference>
<dbReference type="AlphaFoldDB" id="Q4TDL2"/>
<proteinExistence type="predicted"/>
<dbReference type="PROSITE" id="PS50102">
    <property type="entry name" value="RRM"/>
    <property type="match status" value="1"/>
</dbReference>